<dbReference type="PROSITE" id="PS00211">
    <property type="entry name" value="ABC_TRANSPORTER_1"/>
    <property type="match status" value="1"/>
</dbReference>
<evidence type="ECO:0000256" key="2">
    <source>
        <dbReference type="ARBA" id="ARBA00022741"/>
    </source>
</evidence>
<evidence type="ECO:0000313" key="5">
    <source>
        <dbReference type="EMBL" id="SDK92963.1"/>
    </source>
</evidence>
<dbReference type="EMBL" id="FNGA01000002">
    <property type="protein sequence ID" value="SDK92963.1"/>
    <property type="molecule type" value="Genomic_DNA"/>
</dbReference>
<dbReference type="PROSITE" id="PS50893">
    <property type="entry name" value="ABC_TRANSPORTER_2"/>
    <property type="match status" value="1"/>
</dbReference>
<dbReference type="SMART" id="SM00382">
    <property type="entry name" value="AAA"/>
    <property type="match status" value="1"/>
</dbReference>
<accession>A0A1G9FXR2</accession>
<dbReference type="OrthoDB" id="9809450at2"/>
<proteinExistence type="predicted"/>
<dbReference type="PANTHER" id="PTHR42781:SF4">
    <property type="entry name" value="SPERMIDINE_PUTRESCINE IMPORT ATP-BINDING PROTEIN POTA"/>
    <property type="match status" value="1"/>
</dbReference>
<evidence type="ECO:0000259" key="4">
    <source>
        <dbReference type="PROSITE" id="PS50893"/>
    </source>
</evidence>
<feature type="domain" description="ABC transporter" evidence="4">
    <location>
        <begin position="1"/>
        <end position="231"/>
    </location>
</feature>
<organism evidence="5 6">
    <name type="scientific">Maridesulfovibrio ferrireducens</name>
    <dbReference type="NCBI Taxonomy" id="246191"/>
    <lineage>
        <taxon>Bacteria</taxon>
        <taxon>Pseudomonadati</taxon>
        <taxon>Thermodesulfobacteriota</taxon>
        <taxon>Desulfovibrionia</taxon>
        <taxon>Desulfovibrionales</taxon>
        <taxon>Desulfovibrionaceae</taxon>
        <taxon>Maridesulfovibrio</taxon>
    </lineage>
</organism>
<gene>
    <name evidence="5" type="ORF">SAMN05660337_1742</name>
</gene>
<dbReference type="Gene3D" id="3.40.50.300">
    <property type="entry name" value="P-loop containing nucleotide triphosphate hydrolases"/>
    <property type="match status" value="1"/>
</dbReference>
<sequence length="345" mass="38083">MITIENLDVNLPNFSLENINLQIDEGDFFTLLGPTGSGKSVLLETIAGLIPVSSGSIKINRTDITHTAPEKRGLSIVYQDYALFPHLSVKDNITFGARYKNIEKIKADKKAHELAEMLNISHLLDRTPRNLSGGEKQRASIARALLVDPAVLLLDEPLSALDPAFRQEVQDLLKSIHRETGITFVMVTHDFDEALYLATNGAIIKNGKLIRKGLIRDIFNTPGSEFVANFVGMTNIYVCSPENGCMRSGELSLQCEKQISNEKCHMAFRPEEIILGNKLLEQGHPNCFEAVIKTITVGGFHARVTLDYAGIEINALVPRNLIINGELETGSKIKVSIPPKSIHLF</sequence>
<dbReference type="InterPro" id="IPR050093">
    <property type="entry name" value="ABC_SmlMolc_Importer"/>
</dbReference>
<dbReference type="RefSeq" id="WP_092160140.1">
    <property type="nucleotide sequence ID" value="NZ_FNGA01000002.1"/>
</dbReference>
<dbReference type="InterPro" id="IPR017871">
    <property type="entry name" value="ABC_transporter-like_CS"/>
</dbReference>
<keyword evidence="6" id="KW-1185">Reference proteome</keyword>
<dbReference type="Proteomes" id="UP000199053">
    <property type="component" value="Unassembled WGS sequence"/>
</dbReference>
<protein>
    <submittedName>
        <fullName evidence="5">Tungstate/molybdate transport system ATP-binding protein</fullName>
    </submittedName>
</protein>
<dbReference type="SUPFAM" id="SSF50331">
    <property type="entry name" value="MOP-like"/>
    <property type="match status" value="1"/>
</dbReference>
<evidence type="ECO:0000313" key="6">
    <source>
        <dbReference type="Proteomes" id="UP000199053"/>
    </source>
</evidence>
<reference evidence="6" key="1">
    <citation type="submission" date="2016-10" db="EMBL/GenBank/DDBJ databases">
        <authorList>
            <person name="Varghese N."/>
            <person name="Submissions S."/>
        </authorList>
    </citation>
    <scope>NUCLEOTIDE SEQUENCE [LARGE SCALE GENOMIC DNA]</scope>
    <source>
        <strain evidence="6">DSM 16995</strain>
    </source>
</reference>
<dbReference type="InterPro" id="IPR003593">
    <property type="entry name" value="AAA+_ATPase"/>
</dbReference>
<keyword evidence="2" id="KW-0547">Nucleotide-binding</keyword>
<name>A0A1G9FXR2_9BACT</name>
<dbReference type="InterPro" id="IPR027417">
    <property type="entry name" value="P-loop_NTPase"/>
</dbReference>
<evidence type="ECO:0000256" key="1">
    <source>
        <dbReference type="ARBA" id="ARBA00022448"/>
    </source>
</evidence>
<dbReference type="STRING" id="246191.SAMN05660337_1742"/>
<dbReference type="SUPFAM" id="SSF52540">
    <property type="entry name" value="P-loop containing nucleoside triphosphate hydrolases"/>
    <property type="match status" value="1"/>
</dbReference>
<keyword evidence="3 5" id="KW-0067">ATP-binding</keyword>
<dbReference type="GO" id="GO:0016887">
    <property type="term" value="F:ATP hydrolysis activity"/>
    <property type="evidence" value="ECO:0007669"/>
    <property type="project" value="InterPro"/>
</dbReference>
<dbReference type="Pfam" id="PF00005">
    <property type="entry name" value="ABC_tran"/>
    <property type="match status" value="1"/>
</dbReference>
<dbReference type="AlphaFoldDB" id="A0A1G9FXR2"/>
<dbReference type="InterPro" id="IPR008995">
    <property type="entry name" value="Mo/tungstate-bd_C_term_dom"/>
</dbReference>
<dbReference type="InterPro" id="IPR003439">
    <property type="entry name" value="ABC_transporter-like_ATP-bd"/>
</dbReference>
<keyword evidence="1" id="KW-0813">Transport</keyword>
<dbReference type="GO" id="GO:0005524">
    <property type="term" value="F:ATP binding"/>
    <property type="evidence" value="ECO:0007669"/>
    <property type="project" value="UniProtKB-KW"/>
</dbReference>
<evidence type="ECO:0000256" key="3">
    <source>
        <dbReference type="ARBA" id="ARBA00022840"/>
    </source>
</evidence>
<dbReference type="PANTHER" id="PTHR42781">
    <property type="entry name" value="SPERMIDINE/PUTRESCINE IMPORT ATP-BINDING PROTEIN POTA"/>
    <property type="match status" value="1"/>
</dbReference>